<evidence type="ECO:0000313" key="1">
    <source>
        <dbReference type="EMBL" id="WYK20120.1"/>
    </source>
</evidence>
<dbReference type="RefSeq" id="WP_317054398.1">
    <property type="nucleotide sequence ID" value="NZ_CP146607.1"/>
</dbReference>
<accession>A0ABZ2TK48</accession>
<proteinExistence type="predicted"/>
<dbReference type="EMBL" id="CP146607">
    <property type="protein sequence ID" value="WYK20120.1"/>
    <property type="molecule type" value="Genomic_DNA"/>
</dbReference>
<reference evidence="1 2" key="1">
    <citation type="submission" date="2024-02" db="EMBL/GenBank/DDBJ databases">
        <title>Roseovarius strain W115 nov., isolated from a marine algae.</title>
        <authorList>
            <person name="Lee M.W."/>
            <person name="Lee J.K."/>
            <person name="Kim J.M."/>
            <person name="Choi D.G."/>
            <person name="Baek J.H."/>
            <person name="Bayburt H."/>
            <person name="Jung J.J."/>
            <person name="Han D.M."/>
            <person name="Jeon C.O."/>
        </authorList>
    </citation>
    <scope>NUCLEOTIDE SEQUENCE [LARGE SCALE GENOMIC DNA]</scope>
    <source>
        <strain evidence="1 2">W115</strain>
        <plasmid evidence="1 2">unnamed1</plasmid>
    </source>
</reference>
<protein>
    <submittedName>
        <fullName evidence="1">Uncharacterized protein</fullName>
    </submittedName>
</protein>
<evidence type="ECO:0000313" key="2">
    <source>
        <dbReference type="Proteomes" id="UP001281305"/>
    </source>
</evidence>
<name>A0ABZ2TK48_9RHOB</name>
<geneLocation type="plasmid" evidence="1 2">
    <name>unnamed1</name>
</geneLocation>
<organism evidence="1 2">
    <name type="scientific">Roseovarius rhodophyticola</name>
    <dbReference type="NCBI Taxonomy" id="3080827"/>
    <lineage>
        <taxon>Bacteria</taxon>
        <taxon>Pseudomonadati</taxon>
        <taxon>Pseudomonadota</taxon>
        <taxon>Alphaproteobacteria</taxon>
        <taxon>Rhodobacterales</taxon>
        <taxon>Roseobacteraceae</taxon>
        <taxon>Roseovarius</taxon>
    </lineage>
</organism>
<gene>
    <name evidence="1" type="ORF">RZS32_018720</name>
</gene>
<dbReference type="SUPFAM" id="SSF103025">
    <property type="entry name" value="Folate-binding domain"/>
    <property type="match status" value="1"/>
</dbReference>
<dbReference type="InterPro" id="IPR027266">
    <property type="entry name" value="TrmE/GcvT-like"/>
</dbReference>
<dbReference type="Proteomes" id="UP001281305">
    <property type="component" value="Plasmid unnamed1"/>
</dbReference>
<keyword evidence="1" id="KW-0614">Plasmid</keyword>
<sequence length="202" mass="22178">MRDDRNRWPVAVESERPNLVRDTISLRYVSPARQTVISGSFEDCLALSGLETAVGGGSGFASGETYALRQRRDRVVVVNGPDIADGWHSAHNVGVSDMTSAYSVIEMTGARVEQLIATGTEFNGDHASASVSRLWHGFGVLLYRHGAKDVFRMHVRSALAEAVWDMFERQIDSLASVWADQRDIGEMTKDMDGAKLTCKEAS</sequence>
<dbReference type="Gene3D" id="3.30.1360.120">
    <property type="entry name" value="Probable tRNA modification gtpase trme, domain 1"/>
    <property type="match status" value="1"/>
</dbReference>
<keyword evidence="2" id="KW-1185">Reference proteome</keyword>